<feature type="transmembrane region" description="Helical" evidence="1">
    <location>
        <begin position="74"/>
        <end position="93"/>
    </location>
</feature>
<feature type="transmembrane region" description="Helical" evidence="1">
    <location>
        <begin position="16"/>
        <end position="36"/>
    </location>
</feature>
<name>A0ABV2SLJ9_9GAMM</name>
<sequence>MSHCNKLNDQTMIKKAAFIYSLTMGLYVSLALALLAETWWLNPPPGSRLAITAIQLIPLTLPLYGLLKRNPRSAAWLCFILCFYFISGVLSVSAQPESLHGWLTAGISCLLFSVSLLFIRWQSRVNREV</sequence>
<proteinExistence type="predicted"/>
<keyword evidence="3" id="KW-1185">Reference proteome</keyword>
<comment type="caution">
    <text evidence="2">The sequence shown here is derived from an EMBL/GenBank/DDBJ whole genome shotgun (WGS) entry which is preliminary data.</text>
</comment>
<protein>
    <submittedName>
        <fullName evidence="2">Membrane protein</fullName>
    </submittedName>
</protein>
<feature type="transmembrane region" description="Helical" evidence="1">
    <location>
        <begin position="99"/>
        <end position="119"/>
    </location>
</feature>
<dbReference type="EMBL" id="JBEWTB010000002">
    <property type="protein sequence ID" value="MET4758642.1"/>
    <property type="molecule type" value="Genomic_DNA"/>
</dbReference>
<organism evidence="2 3">
    <name type="scientific">Endozoicomonas lisbonensis</name>
    <dbReference type="NCBI Taxonomy" id="3120522"/>
    <lineage>
        <taxon>Bacteria</taxon>
        <taxon>Pseudomonadati</taxon>
        <taxon>Pseudomonadota</taxon>
        <taxon>Gammaproteobacteria</taxon>
        <taxon>Oceanospirillales</taxon>
        <taxon>Endozoicomonadaceae</taxon>
        <taxon>Endozoicomonas</taxon>
    </lineage>
</organism>
<feature type="transmembrane region" description="Helical" evidence="1">
    <location>
        <begin position="48"/>
        <end position="67"/>
    </location>
</feature>
<keyword evidence="1" id="KW-0812">Transmembrane</keyword>
<keyword evidence="1" id="KW-0472">Membrane</keyword>
<accession>A0ABV2SLJ9</accession>
<keyword evidence="1" id="KW-1133">Transmembrane helix</keyword>
<dbReference type="RefSeq" id="WP_354008705.1">
    <property type="nucleotide sequence ID" value="NZ_JBEWTA010000001.1"/>
</dbReference>
<evidence type="ECO:0000256" key="1">
    <source>
        <dbReference type="SAM" id="Phobius"/>
    </source>
</evidence>
<dbReference type="Pfam" id="PF09842">
    <property type="entry name" value="DUF2069"/>
    <property type="match status" value="1"/>
</dbReference>
<gene>
    <name evidence="2" type="ORF">V5J35_003834</name>
</gene>
<evidence type="ECO:0000313" key="2">
    <source>
        <dbReference type="EMBL" id="MET4758642.1"/>
    </source>
</evidence>
<reference evidence="2 3" key="1">
    <citation type="submission" date="2024-06" db="EMBL/GenBank/DDBJ databases">
        <title>Genomic Encyclopedia of Type Strains, Phase V (KMG-V): Genome sequencing to study the core and pangenomes of soil and plant-associated prokaryotes.</title>
        <authorList>
            <person name="Whitman W."/>
        </authorList>
    </citation>
    <scope>NUCLEOTIDE SEQUENCE [LARGE SCALE GENOMIC DNA]</scope>
    <source>
        <strain evidence="2 3">NE40</strain>
    </source>
</reference>
<dbReference type="InterPro" id="IPR018643">
    <property type="entry name" value="DUF2069_membrane"/>
</dbReference>
<evidence type="ECO:0000313" key="3">
    <source>
        <dbReference type="Proteomes" id="UP001549366"/>
    </source>
</evidence>
<dbReference type="Proteomes" id="UP001549366">
    <property type="component" value="Unassembled WGS sequence"/>
</dbReference>